<dbReference type="OrthoDB" id="9802228at2"/>
<proteinExistence type="inferred from homology"/>
<dbReference type="InterPro" id="IPR018060">
    <property type="entry name" value="HTH_AraC"/>
</dbReference>
<evidence type="ECO:0000256" key="7">
    <source>
        <dbReference type="ARBA" id="ARBA00023015"/>
    </source>
</evidence>
<dbReference type="Gene3D" id="1.10.10.10">
    <property type="entry name" value="Winged helix-like DNA-binding domain superfamily/Winged helix DNA-binding domain"/>
    <property type="match status" value="1"/>
</dbReference>
<dbReference type="FunFam" id="3.40.10.10:FF:000001">
    <property type="entry name" value="DNA-3-methyladenine glycosylase 2"/>
    <property type="match status" value="1"/>
</dbReference>
<feature type="binding site" evidence="16">
    <location>
        <position position="79"/>
    </location>
    <ligand>
        <name>Zn(2+)</name>
        <dbReference type="ChEBI" id="CHEBI:29105"/>
    </ligand>
</feature>
<protein>
    <recommendedName>
        <fullName evidence="14">Regulatory protein of adaptive response</fullName>
    </recommendedName>
</protein>
<comment type="similarity">
    <text evidence="13">In the C-terminal section; belongs to the MGMT family.</text>
</comment>
<dbReference type="GO" id="GO:0003700">
    <property type="term" value="F:DNA-binding transcription factor activity"/>
    <property type="evidence" value="ECO:0007669"/>
    <property type="project" value="InterPro"/>
</dbReference>
<dbReference type="Pfam" id="PF02805">
    <property type="entry name" value="Ada_Zn_binding"/>
    <property type="match status" value="1"/>
</dbReference>
<dbReference type="SUPFAM" id="SSF46767">
    <property type="entry name" value="Methylated DNA-protein cysteine methyltransferase, C-terminal domain"/>
    <property type="match status" value="1"/>
</dbReference>
<dbReference type="InterPro" id="IPR016221">
    <property type="entry name" value="Bifunct_regulatory_prot_Ada"/>
</dbReference>
<dbReference type="GO" id="GO:0043565">
    <property type="term" value="F:sequence-specific DNA binding"/>
    <property type="evidence" value="ECO:0007669"/>
    <property type="project" value="InterPro"/>
</dbReference>
<evidence type="ECO:0000256" key="2">
    <source>
        <dbReference type="ARBA" id="ARBA00022603"/>
    </source>
</evidence>
<dbReference type="InterPro" id="IPR009057">
    <property type="entry name" value="Homeodomain-like_sf"/>
</dbReference>
<evidence type="ECO:0000256" key="5">
    <source>
        <dbReference type="ARBA" id="ARBA00022763"/>
    </source>
</evidence>
<keyword evidence="8 18" id="KW-0238">DNA-binding</keyword>
<keyword evidence="10" id="KW-0804">Transcription</keyword>
<dbReference type="Proteomes" id="UP000319486">
    <property type="component" value="Unassembled WGS sequence"/>
</dbReference>
<dbReference type="PANTHER" id="PTHR10815">
    <property type="entry name" value="METHYLATED-DNA--PROTEIN-CYSTEINE METHYLTRANSFERASE"/>
    <property type="match status" value="1"/>
</dbReference>
<keyword evidence="3 18" id="KW-0808">Transferase</keyword>
<comment type="catalytic activity">
    <reaction evidence="1">
        <text>a 4-O-methyl-thymidine in DNA + L-cysteinyl-[protein] = a thymidine in DNA + S-methyl-L-cysteinyl-[protein]</text>
        <dbReference type="Rhea" id="RHEA:53428"/>
        <dbReference type="Rhea" id="RHEA-COMP:10131"/>
        <dbReference type="Rhea" id="RHEA-COMP:10132"/>
        <dbReference type="Rhea" id="RHEA-COMP:13555"/>
        <dbReference type="Rhea" id="RHEA-COMP:13556"/>
        <dbReference type="ChEBI" id="CHEBI:29950"/>
        <dbReference type="ChEBI" id="CHEBI:82612"/>
        <dbReference type="ChEBI" id="CHEBI:137386"/>
        <dbReference type="ChEBI" id="CHEBI:137387"/>
        <dbReference type="EC" id="2.1.1.63"/>
    </reaction>
</comment>
<dbReference type="Gene3D" id="3.40.10.10">
    <property type="entry name" value="DNA Methylphosphotriester Repair Domain"/>
    <property type="match status" value="1"/>
</dbReference>
<dbReference type="InterPro" id="IPR035451">
    <property type="entry name" value="Ada-like_dom_sf"/>
</dbReference>
<feature type="binding site" evidence="16">
    <location>
        <position position="45"/>
    </location>
    <ligand>
        <name>Zn(2+)</name>
        <dbReference type="ChEBI" id="CHEBI:29105"/>
    </ligand>
</feature>
<evidence type="ECO:0000256" key="14">
    <source>
        <dbReference type="ARBA" id="ARBA00078299"/>
    </source>
</evidence>
<keyword evidence="11" id="KW-0234">DNA repair</keyword>
<gene>
    <name evidence="18" type="ORF">EAH88_17385</name>
</gene>
<evidence type="ECO:0000256" key="4">
    <source>
        <dbReference type="ARBA" id="ARBA00022723"/>
    </source>
</evidence>
<feature type="binding site" evidence="16">
    <location>
        <position position="76"/>
    </location>
    <ligand>
        <name>Zn(2+)</name>
        <dbReference type="ChEBI" id="CHEBI:29105"/>
    </ligand>
</feature>
<keyword evidence="4 16" id="KW-0479">Metal-binding</keyword>
<evidence type="ECO:0000256" key="12">
    <source>
        <dbReference type="ARBA" id="ARBA00049348"/>
    </source>
</evidence>
<dbReference type="PANTHER" id="PTHR10815:SF14">
    <property type="entry name" value="BIFUNCTIONAL TRANSCRIPTIONAL ACTIVATOR_DNA REPAIR ENZYME ADA"/>
    <property type="match status" value="1"/>
</dbReference>
<evidence type="ECO:0000256" key="1">
    <source>
        <dbReference type="ARBA" id="ARBA00001286"/>
    </source>
</evidence>
<evidence type="ECO:0000256" key="8">
    <source>
        <dbReference type="ARBA" id="ARBA00023125"/>
    </source>
</evidence>
<feature type="domain" description="HTH araC/xylS-type" evidence="17">
    <location>
        <begin position="100"/>
        <end position="191"/>
    </location>
</feature>
<evidence type="ECO:0000256" key="3">
    <source>
        <dbReference type="ARBA" id="ARBA00022679"/>
    </source>
</evidence>
<dbReference type="GO" id="GO:0003908">
    <property type="term" value="F:methylated-DNA-[protein]-cysteine S-methyltransferase activity"/>
    <property type="evidence" value="ECO:0007669"/>
    <property type="project" value="UniProtKB-EC"/>
</dbReference>
<organism evidence="18 19">
    <name type="scientific">Rhodanobacter glycinis</name>
    <dbReference type="NCBI Taxonomy" id="582702"/>
    <lineage>
        <taxon>Bacteria</taxon>
        <taxon>Pseudomonadati</taxon>
        <taxon>Pseudomonadota</taxon>
        <taxon>Gammaproteobacteria</taxon>
        <taxon>Lysobacterales</taxon>
        <taxon>Rhodanobacteraceae</taxon>
        <taxon>Rhodanobacter</taxon>
    </lineage>
</organism>
<evidence type="ECO:0000256" key="9">
    <source>
        <dbReference type="ARBA" id="ARBA00023159"/>
    </source>
</evidence>
<dbReference type="InterPro" id="IPR036388">
    <property type="entry name" value="WH-like_DNA-bd_sf"/>
</dbReference>
<evidence type="ECO:0000256" key="16">
    <source>
        <dbReference type="PIRSR" id="PIRSR000409-3"/>
    </source>
</evidence>
<dbReference type="PIRSF" id="PIRSF000409">
    <property type="entry name" value="Ada"/>
    <property type="match status" value="1"/>
</dbReference>
<dbReference type="SUPFAM" id="SSF53155">
    <property type="entry name" value="Methylated DNA-protein cysteine methyltransferase domain"/>
    <property type="match status" value="1"/>
</dbReference>
<evidence type="ECO:0000256" key="15">
    <source>
        <dbReference type="PIRSR" id="PIRSR000409-1"/>
    </source>
</evidence>
<comment type="cofactor">
    <cofactor evidence="16">
        <name>Zn(2+)</name>
        <dbReference type="ChEBI" id="CHEBI:29105"/>
    </cofactor>
    <text evidence="16">Binds 1 zinc ion per subunit.</text>
</comment>
<dbReference type="NCBIfam" id="NF011964">
    <property type="entry name" value="PRK15435.1"/>
    <property type="match status" value="1"/>
</dbReference>
<evidence type="ECO:0000259" key="17">
    <source>
        <dbReference type="PROSITE" id="PS01124"/>
    </source>
</evidence>
<dbReference type="SMART" id="SM00342">
    <property type="entry name" value="HTH_ARAC"/>
    <property type="match status" value="1"/>
</dbReference>
<keyword evidence="9" id="KW-0010">Activator</keyword>
<dbReference type="Gene3D" id="1.10.10.60">
    <property type="entry name" value="Homeodomain-like"/>
    <property type="match status" value="1"/>
</dbReference>
<dbReference type="CDD" id="cd06445">
    <property type="entry name" value="ATase"/>
    <property type="match status" value="1"/>
</dbReference>
<evidence type="ECO:0000256" key="11">
    <source>
        <dbReference type="ARBA" id="ARBA00023204"/>
    </source>
</evidence>
<dbReference type="InterPro" id="IPR036631">
    <property type="entry name" value="MGMT_N_sf"/>
</dbReference>
<reference evidence="18 19" key="1">
    <citation type="journal article" date="2019" name="Environ. Microbiol.">
        <title>Species interactions and distinct microbial communities in high Arctic permafrost affected cryosols are associated with the CH4 and CO2 gas fluxes.</title>
        <authorList>
            <person name="Altshuler I."/>
            <person name="Hamel J."/>
            <person name="Turney S."/>
            <person name="Magnuson E."/>
            <person name="Levesque R."/>
            <person name="Greer C."/>
            <person name="Whyte L.G."/>
        </authorList>
    </citation>
    <scope>NUCLEOTIDE SEQUENCE [LARGE SCALE GENOMIC DNA]</scope>
    <source>
        <strain evidence="18 19">S13Y</strain>
    </source>
</reference>
<dbReference type="InterPro" id="IPR036217">
    <property type="entry name" value="MethylDNA_cys_MeTrfase_DNAb"/>
</dbReference>
<dbReference type="Gene3D" id="3.30.160.70">
    <property type="entry name" value="Methylated DNA-protein cysteine methyltransferase domain"/>
    <property type="match status" value="1"/>
</dbReference>
<dbReference type="PROSITE" id="PS01124">
    <property type="entry name" value="HTH_ARAC_FAMILY_2"/>
    <property type="match status" value="1"/>
</dbReference>
<keyword evidence="5" id="KW-0227">DNA damage</keyword>
<dbReference type="AlphaFoldDB" id="A0A502BYE4"/>
<keyword evidence="6 16" id="KW-0862">Zinc</keyword>
<evidence type="ECO:0000313" key="18">
    <source>
        <dbReference type="EMBL" id="TPG04701.1"/>
    </source>
</evidence>
<comment type="caution">
    <text evidence="18">The sequence shown here is derived from an EMBL/GenBank/DDBJ whole genome shotgun (WGS) entry which is preliminary data.</text>
</comment>
<dbReference type="NCBIfam" id="TIGR00589">
    <property type="entry name" value="ogt"/>
    <property type="match status" value="1"/>
</dbReference>
<keyword evidence="19" id="KW-1185">Reference proteome</keyword>
<dbReference type="SUPFAM" id="SSF46689">
    <property type="entry name" value="Homeodomain-like"/>
    <property type="match status" value="1"/>
</dbReference>
<dbReference type="PROSITE" id="PS00374">
    <property type="entry name" value="MGMT"/>
    <property type="match status" value="1"/>
</dbReference>
<dbReference type="InterPro" id="IPR004026">
    <property type="entry name" value="Ada_DNA_repair_Zn-bd"/>
</dbReference>
<dbReference type="FunFam" id="1.10.10.10:FF:000410">
    <property type="entry name" value="ADA regulatory protein, putative"/>
    <property type="match status" value="1"/>
</dbReference>
<evidence type="ECO:0000313" key="19">
    <source>
        <dbReference type="Proteomes" id="UP000319486"/>
    </source>
</evidence>
<accession>A0A502BYE4</accession>
<dbReference type="Pfam" id="PF01035">
    <property type="entry name" value="DNA_binding_1"/>
    <property type="match status" value="1"/>
</dbReference>
<dbReference type="EMBL" id="RCZO01000012">
    <property type="protein sequence ID" value="TPG04701.1"/>
    <property type="molecule type" value="Genomic_DNA"/>
</dbReference>
<dbReference type="InterPro" id="IPR014048">
    <property type="entry name" value="MethylDNA_cys_MeTrfase_DNA-bd"/>
</dbReference>
<dbReference type="GO" id="GO:0008270">
    <property type="term" value="F:zinc ion binding"/>
    <property type="evidence" value="ECO:0007669"/>
    <property type="project" value="InterPro"/>
</dbReference>
<keyword evidence="2 18" id="KW-0489">Methyltransferase</keyword>
<name>A0A502BYE4_9GAMM</name>
<evidence type="ECO:0000256" key="13">
    <source>
        <dbReference type="ARBA" id="ARBA00060908"/>
    </source>
</evidence>
<feature type="active site" description="Nucleophile; methyl group acceptor from methylphosphotriester" evidence="15">
    <location>
        <position position="45"/>
    </location>
</feature>
<dbReference type="Pfam" id="PF12833">
    <property type="entry name" value="HTH_18"/>
    <property type="match status" value="1"/>
</dbReference>
<dbReference type="RefSeq" id="WP_140655407.1">
    <property type="nucleotide sequence ID" value="NZ_RCZB01000001.1"/>
</dbReference>
<keyword evidence="7" id="KW-0805">Transcription regulation</keyword>
<comment type="catalytic activity">
    <reaction evidence="12">
        <text>a 6-O-methyl-2'-deoxyguanosine in DNA + L-cysteinyl-[protein] = S-methyl-L-cysteinyl-[protein] + a 2'-deoxyguanosine in DNA</text>
        <dbReference type="Rhea" id="RHEA:24000"/>
        <dbReference type="Rhea" id="RHEA-COMP:10131"/>
        <dbReference type="Rhea" id="RHEA-COMP:10132"/>
        <dbReference type="Rhea" id="RHEA-COMP:11367"/>
        <dbReference type="Rhea" id="RHEA-COMP:11368"/>
        <dbReference type="ChEBI" id="CHEBI:29950"/>
        <dbReference type="ChEBI" id="CHEBI:82612"/>
        <dbReference type="ChEBI" id="CHEBI:85445"/>
        <dbReference type="ChEBI" id="CHEBI:85448"/>
        <dbReference type="EC" id="2.1.1.63"/>
    </reaction>
</comment>
<dbReference type="SUPFAM" id="SSF57884">
    <property type="entry name" value="Ada DNA repair protein, N-terminal domain (N-Ada 10)"/>
    <property type="match status" value="1"/>
</dbReference>
<feature type="active site" description="Nucleophile; methyl group acceptor from either O6-methylguanine or O4-methylthymine" evidence="15">
    <location>
        <position position="329"/>
    </location>
</feature>
<dbReference type="InterPro" id="IPR001497">
    <property type="entry name" value="MethylDNA_cys_MeTrfase_AS"/>
</dbReference>
<evidence type="ECO:0000256" key="10">
    <source>
        <dbReference type="ARBA" id="ARBA00023163"/>
    </source>
</evidence>
<dbReference type="GO" id="GO:0032259">
    <property type="term" value="P:methylation"/>
    <property type="evidence" value="ECO:0007669"/>
    <property type="project" value="UniProtKB-KW"/>
</dbReference>
<evidence type="ECO:0000256" key="6">
    <source>
        <dbReference type="ARBA" id="ARBA00022833"/>
    </source>
</evidence>
<sequence>MKTSDKHASLAATTQADPRWAAVQARDARADGTFFYSVRTTRVYCRPSCGARPARPENVAFHDTAAAAERAGFRPCKRCKPDQLSLPEQHAAMVTEACRLIENAETPPTLEQLTKPSGLSPFHFHRVFKAVTGLTPKQYATAHRASRVRSELDRGGSVTEAIFDAGYNASSRFYESSNQMLGMTPSSYRAGGVDHDIRFAIGECSLGAILVAQSGRGVCAILFGDDPDALARDLQDRFPKANLIGGDHAFEQLVARVVGFVEAPALGLDLPLDVRGTAFQQRVWQALRDIPAGVTVSYSDIARRIGSPKAVRAVAGACAANMLAVAIPCHRVVRNDGGLSGYRWGVERKRVLLAREAQA</sequence>
<dbReference type="GO" id="GO:0006307">
    <property type="term" value="P:DNA alkylation repair"/>
    <property type="evidence" value="ECO:0007669"/>
    <property type="project" value="UniProtKB-ARBA"/>
</dbReference>
<feature type="binding site" evidence="16">
    <location>
        <position position="49"/>
    </location>
    <ligand>
        <name>Zn(2+)</name>
        <dbReference type="ChEBI" id="CHEBI:29105"/>
    </ligand>
</feature>